<evidence type="ECO:0008006" key="7">
    <source>
        <dbReference type="Google" id="ProtNLM"/>
    </source>
</evidence>
<dbReference type="Proteomes" id="UP001296967">
    <property type="component" value="Unassembled WGS sequence"/>
</dbReference>
<reference evidence="5" key="2">
    <citation type="journal article" date="2020" name="Microorganisms">
        <title>Osmotic Adaptation and Compatible Solute Biosynthesis of Phototrophic Bacteria as Revealed from Genome Analyses.</title>
        <authorList>
            <person name="Imhoff J.F."/>
            <person name="Rahn T."/>
            <person name="Kunzel S."/>
            <person name="Keller A."/>
            <person name="Neulinger S.C."/>
        </authorList>
    </citation>
    <scope>NUCLEOTIDE SEQUENCE</scope>
    <source>
        <strain evidence="5">DSM 4395</strain>
    </source>
</reference>
<evidence type="ECO:0000313" key="6">
    <source>
        <dbReference type="Proteomes" id="UP001296967"/>
    </source>
</evidence>
<comment type="caution">
    <text evidence="5">The sequence shown here is derived from an EMBL/GenBank/DDBJ whole genome shotgun (WGS) entry which is preliminary data.</text>
</comment>
<dbReference type="InterPro" id="IPR037143">
    <property type="entry name" value="4-PPantetheinyl_Trfase_dom_sf"/>
</dbReference>
<dbReference type="GO" id="GO:0000287">
    <property type="term" value="F:magnesium ion binding"/>
    <property type="evidence" value="ECO:0007669"/>
    <property type="project" value="InterPro"/>
</dbReference>
<evidence type="ECO:0000259" key="3">
    <source>
        <dbReference type="Pfam" id="PF01648"/>
    </source>
</evidence>
<dbReference type="Pfam" id="PF22624">
    <property type="entry name" value="AASDHPPT_N"/>
    <property type="match status" value="1"/>
</dbReference>
<feature type="domain" description="4'-phosphopantetheinyl transferase" evidence="3">
    <location>
        <begin position="108"/>
        <end position="183"/>
    </location>
</feature>
<comment type="similarity">
    <text evidence="1">Belongs to the P-Pant transferase superfamily. Gsp/Sfp/HetI/AcpT family.</text>
</comment>
<dbReference type="InterPro" id="IPR055066">
    <property type="entry name" value="AASDHPPT_N"/>
</dbReference>
<organism evidence="5 6">
    <name type="scientific">Halochromatium salexigens</name>
    <name type="common">Chromatium salexigens</name>
    <dbReference type="NCBI Taxonomy" id="49447"/>
    <lineage>
        <taxon>Bacteria</taxon>
        <taxon>Pseudomonadati</taxon>
        <taxon>Pseudomonadota</taxon>
        <taxon>Gammaproteobacteria</taxon>
        <taxon>Chromatiales</taxon>
        <taxon>Chromatiaceae</taxon>
        <taxon>Halochromatium</taxon>
    </lineage>
</organism>
<accession>A0AAJ0UD40</accession>
<dbReference type="AlphaFoldDB" id="A0AAJ0UD40"/>
<keyword evidence="2" id="KW-0808">Transferase</keyword>
<dbReference type="GO" id="GO:0008897">
    <property type="term" value="F:holo-[acyl-carrier-protein] synthase activity"/>
    <property type="evidence" value="ECO:0007669"/>
    <property type="project" value="InterPro"/>
</dbReference>
<dbReference type="SUPFAM" id="SSF56214">
    <property type="entry name" value="4'-phosphopantetheinyl transferase"/>
    <property type="match status" value="2"/>
</dbReference>
<evidence type="ECO:0000256" key="1">
    <source>
        <dbReference type="ARBA" id="ARBA00010990"/>
    </source>
</evidence>
<dbReference type="InterPro" id="IPR008278">
    <property type="entry name" value="4-PPantetheinyl_Trfase_dom"/>
</dbReference>
<dbReference type="PANTHER" id="PTHR12215">
    <property type="entry name" value="PHOSPHOPANTETHEINE TRANSFERASE"/>
    <property type="match status" value="1"/>
</dbReference>
<dbReference type="Gene3D" id="3.90.470.20">
    <property type="entry name" value="4'-phosphopantetheinyl transferase domain"/>
    <property type="match status" value="2"/>
</dbReference>
<evidence type="ECO:0000256" key="2">
    <source>
        <dbReference type="ARBA" id="ARBA00022679"/>
    </source>
</evidence>
<evidence type="ECO:0000259" key="4">
    <source>
        <dbReference type="Pfam" id="PF22624"/>
    </source>
</evidence>
<dbReference type="EMBL" id="NHSF01000012">
    <property type="protein sequence ID" value="MBK5929299.1"/>
    <property type="molecule type" value="Genomic_DNA"/>
</dbReference>
<name>A0AAJ0UD40_HALSE</name>
<sequence length="272" mass="29779">MRTRQNGLLLVELSLTPWGERHAALLALLPAEEQARIQRYRQDQDRSRGLVAALLPRLLIARETGQPLAAIRFARAEHGKPYHADDATLHFNLSHSGVHVALAVGPAPVGVDVEQIRPTRDWEAIAQRFFAADEQRWLARFADGERQARFFELWSRKESLLKATGDGLAGALSSFSAIPVTAAGEEVGTCVEVDVGASAKVNANKEHRIRFRGISWHLRSYQGIPGCALALCARAPGLPAPLRVDTRVEDLIERTSAAVDALARVADDRPAP</sequence>
<reference evidence="5" key="1">
    <citation type="submission" date="2017-05" db="EMBL/GenBank/DDBJ databases">
        <authorList>
            <person name="Imhoff J.F."/>
            <person name="Rahn T."/>
            <person name="Kuenzel S."/>
            <person name="Neulinger S.C."/>
        </authorList>
    </citation>
    <scope>NUCLEOTIDE SEQUENCE</scope>
    <source>
        <strain evidence="5">DSM 4395</strain>
    </source>
</reference>
<keyword evidence="6" id="KW-1185">Reference proteome</keyword>
<proteinExistence type="inferred from homology"/>
<dbReference type="InterPro" id="IPR050559">
    <property type="entry name" value="P-Pant_transferase_sf"/>
</dbReference>
<dbReference type="Pfam" id="PF01648">
    <property type="entry name" value="ACPS"/>
    <property type="match status" value="1"/>
</dbReference>
<dbReference type="PANTHER" id="PTHR12215:SF10">
    <property type="entry name" value="L-AMINOADIPATE-SEMIALDEHYDE DEHYDROGENASE-PHOSPHOPANTETHEINYL TRANSFERASE"/>
    <property type="match status" value="1"/>
</dbReference>
<feature type="domain" description="4'-phosphopantetheinyl transferase N-terminal" evidence="4">
    <location>
        <begin position="17"/>
        <end position="104"/>
    </location>
</feature>
<protein>
    <recommendedName>
        <fullName evidence="7">4'-phosphopantetheinyl transferase</fullName>
    </recommendedName>
</protein>
<dbReference type="GO" id="GO:0005829">
    <property type="term" value="C:cytosol"/>
    <property type="evidence" value="ECO:0007669"/>
    <property type="project" value="TreeGrafter"/>
</dbReference>
<gene>
    <name evidence="5" type="ORF">CCR82_01790</name>
</gene>
<dbReference type="RefSeq" id="WP_201243639.1">
    <property type="nucleotide sequence ID" value="NZ_NHSF01000012.1"/>
</dbReference>
<dbReference type="GO" id="GO:0019878">
    <property type="term" value="P:lysine biosynthetic process via aminoadipic acid"/>
    <property type="evidence" value="ECO:0007669"/>
    <property type="project" value="TreeGrafter"/>
</dbReference>
<evidence type="ECO:0000313" key="5">
    <source>
        <dbReference type="EMBL" id="MBK5929299.1"/>
    </source>
</evidence>